<dbReference type="GO" id="GO:0000278">
    <property type="term" value="P:mitotic cell cycle"/>
    <property type="evidence" value="ECO:0007669"/>
    <property type="project" value="TreeGrafter"/>
</dbReference>
<dbReference type="EMBL" id="ML996692">
    <property type="protein sequence ID" value="KAF2401901.1"/>
    <property type="molecule type" value="Genomic_DNA"/>
</dbReference>
<evidence type="ECO:0000256" key="4">
    <source>
        <dbReference type="ARBA" id="ARBA00023212"/>
    </source>
</evidence>
<gene>
    <name evidence="8" type="ORF">EJ06DRAFT_542430</name>
</gene>
<feature type="domain" description="Gamma tubulin complex component C-terminal" evidence="6">
    <location>
        <begin position="580"/>
        <end position="917"/>
    </location>
</feature>
<dbReference type="PANTHER" id="PTHR19302">
    <property type="entry name" value="GAMMA TUBULIN COMPLEX PROTEIN"/>
    <property type="match status" value="1"/>
</dbReference>
<dbReference type="Gene3D" id="1.20.120.1900">
    <property type="entry name" value="Gamma-tubulin complex, C-terminal domain"/>
    <property type="match status" value="1"/>
</dbReference>
<dbReference type="GO" id="GO:0051321">
    <property type="term" value="P:meiotic cell cycle"/>
    <property type="evidence" value="ECO:0007669"/>
    <property type="project" value="TreeGrafter"/>
</dbReference>
<evidence type="ECO:0000259" key="6">
    <source>
        <dbReference type="Pfam" id="PF04130"/>
    </source>
</evidence>
<keyword evidence="3 5" id="KW-0493">Microtubule</keyword>
<feature type="domain" description="Gamma tubulin complex component protein N-terminal" evidence="7">
    <location>
        <begin position="172"/>
        <end position="465"/>
    </location>
</feature>
<dbReference type="Pfam" id="PF04130">
    <property type="entry name" value="GCP_C_terminal"/>
    <property type="match status" value="1"/>
</dbReference>
<dbReference type="GO" id="GO:0007020">
    <property type="term" value="P:microtubule nucleation"/>
    <property type="evidence" value="ECO:0007669"/>
    <property type="project" value="InterPro"/>
</dbReference>
<keyword evidence="4 5" id="KW-0206">Cytoskeleton</keyword>
<dbReference type="GO" id="GO:0000922">
    <property type="term" value="C:spindle pole"/>
    <property type="evidence" value="ECO:0007669"/>
    <property type="project" value="InterPro"/>
</dbReference>
<evidence type="ECO:0000313" key="9">
    <source>
        <dbReference type="Proteomes" id="UP000799640"/>
    </source>
</evidence>
<organism evidence="8 9">
    <name type="scientific">Trichodelitschia bisporula</name>
    <dbReference type="NCBI Taxonomy" id="703511"/>
    <lineage>
        <taxon>Eukaryota</taxon>
        <taxon>Fungi</taxon>
        <taxon>Dikarya</taxon>
        <taxon>Ascomycota</taxon>
        <taxon>Pezizomycotina</taxon>
        <taxon>Dothideomycetes</taxon>
        <taxon>Dothideomycetes incertae sedis</taxon>
        <taxon>Phaeotrichales</taxon>
        <taxon>Phaeotrichaceae</taxon>
        <taxon>Trichodelitschia</taxon>
    </lineage>
</organism>
<dbReference type="GO" id="GO:0051225">
    <property type="term" value="P:spindle assembly"/>
    <property type="evidence" value="ECO:0007669"/>
    <property type="project" value="TreeGrafter"/>
</dbReference>
<evidence type="ECO:0000313" key="8">
    <source>
        <dbReference type="EMBL" id="KAF2401901.1"/>
    </source>
</evidence>
<dbReference type="PANTHER" id="PTHR19302:SF70">
    <property type="entry name" value="GAMMA-TUBULIN COMPLEX COMPONENT 6"/>
    <property type="match status" value="1"/>
</dbReference>
<dbReference type="Pfam" id="PF17681">
    <property type="entry name" value="GCP_N_terminal"/>
    <property type="match status" value="1"/>
</dbReference>
<comment type="subcellular location">
    <subcellularLocation>
        <location evidence="5">Cytoplasm</location>
        <location evidence="5">Cytoskeleton</location>
        <location evidence="5">Microtubule organizing center</location>
    </subcellularLocation>
</comment>
<evidence type="ECO:0000256" key="1">
    <source>
        <dbReference type="ARBA" id="ARBA00010337"/>
    </source>
</evidence>
<dbReference type="InterPro" id="IPR042241">
    <property type="entry name" value="GCP_C_sf"/>
</dbReference>
<comment type="similarity">
    <text evidence="1 5">Belongs to the TUBGCP family.</text>
</comment>
<proteinExistence type="inferred from homology"/>
<dbReference type="InterPro" id="IPR040457">
    <property type="entry name" value="GCP_C"/>
</dbReference>
<dbReference type="GO" id="GO:0051011">
    <property type="term" value="F:microtubule minus-end binding"/>
    <property type="evidence" value="ECO:0007669"/>
    <property type="project" value="TreeGrafter"/>
</dbReference>
<dbReference type="GO" id="GO:0005816">
    <property type="term" value="C:spindle pole body"/>
    <property type="evidence" value="ECO:0007669"/>
    <property type="project" value="UniProtKB-ARBA"/>
</dbReference>
<reference evidence="8" key="1">
    <citation type="journal article" date="2020" name="Stud. Mycol.">
        <title>101 Dothideomycetes genomes: a test case for predicting lifestyles and emergence of pathogens.</title>
        <authorList>
            <person name="Haridas S."/>
            <person name="Albert R."/>
            <person name="Binder M."/>
            <person name="Bloem J."/>
            <person name="Labutti K."/>
            <person name="Salamov A."/>
            <person name="Andreopoulos B."/>
            <person name="Baker S."/>
            <person name="Barry K."/>
            <person name="Bills G."/>
            <person name="Bluhm B."/>
            <person name="Cannon C."/>
            <person name="Castanera R."/>
            <person name="Culley D."/>
            <person name="Daum C."/>
            <person name="Ezra D."/>
            <person name="Gonzalez J."/>
            <person name="Henrissat B."/>
            <person name="Kuo A."/>
            <person name="Liang C."/>
            <person name="Lipzen A."/>
            <person name="Lutzoni F."/>
            <person name="Magnuson J."/>
            <person name="Mondo S."/>
            <person name="Nolan M."/>
            <person name="Ohm R."/>
            <person name="Pangilinan J."/>
            <person name="Park H.-J."/>
            <person name="Ramirez L."/>
            <person name="Alfaro M."/>
            <person name="Sun H."/>
            <person name="Tritt A."/>
            <person name="Yoshinaga Y."/>
            <person name="Zwiers L.-H."/>
            <person name="Turgeon B."/>
            <person name="Goodwin S."/>
            <person name="Spatafora J."/>
            <person name="Crous P."/>
            <person name="Grigoriev I."/>
        </authorList>
    </citation>
    <scope>NUCLEOTIDE SEQUENCE</scope>
    <source>
        <strain evidence="8">CBS 262.69</strain>
    </source>
</reference>
<dbReference type="GO" id="GO:0000930">
    <property type="term" value="C:gamma-tubulin complex"/>
    <property type="evidence" value="ECO:0007669"/>
    <property type="project" value="TreeGrafter"/>
</dbReference>
<keyword evidence="2 5" id="KW-0963">Cytoplasm</keyword>
<dbReference type="InterPro" id="IPR007259">
    <property type="entry name" value="GCP"/>
</dbReference>
<evidence type="ECO:0000259" key="7">
    <source>
        <dbReference type="Pfam" id="PF17681"/>
    </source>
</evidence>
<evidence type="ECO:0000256" key="5">
    <source>
        <dbReference type="RuleBase" id="RU363050"/>
    </source>
</evidence>
<evidence type="ECO:0000256" key="2">
    <source>
        <dbReference type="ARBA" id="ARBA00022490"/>
    </source>
</evidence>
<dbReference type="AlphaFoldDB" id="A0A6G1I150"/>
<keyword evidence="9" id="KW-1185">Reference proteome</keyword>
<evidence type="ECO:0000256" key="3">
    <source>
        <dbReference type="ARBA" id="ARBA00022701"/>
    </source>
</evidence>
<dbReference type="GO" id="GO:0043015">
    <property type="term" value="F:gamma-tubulin binding"/>
    <property type="evidence" value="ECO:0007669"/>
    <property type="project" value="InterPro"/>
</dbReference>
<protein>
    <recommendedName>
        <fullName evidence="5">Spindle pole body component</fullName>
    </recommendedName>
</protein>
<accession>A0A6G1I150</accession>
<dbReference type="OrthoDB" id="775571at2759"/>
<dbReference type="GO" id="GO:0005874">
    <property type="term" value="C:microtubule"/>
    <property type="evidence" value="ECO:0007669"/>
    <property type="project" value="UniProtKB-KW"/>
</dbReference>
<dbReference type="GO" id="GO:0031122">
    <property type="term" value="P:cytoplasmic microtubule organization"/>
    <property type="evidence" value="ECO:0007669"/>
    <property type="project" value="TreeGrafter"/>
</dbReference>
<dbReference type="Proteomes" id="UP000799640">
    <property type="component" value="Unassembled WGS sequence"/>
</dbReference>
<name>A0A6G1I150_9PEZI</name>
<dbReference type="InterPro" id="IPR041470">
    <property type="entry name" value="GCP_N"/>
</dbReference>
<sequence length="921" mass="103171">MEIRDLDDPFTSIGLWRPSIFSILKPESSELFTPLELDIPSIKIQNPYAPHISLEDDLKLPDLETFEFGPLEDLSAPEGSAISSVSEDQTSKDEYEEDIWGLAIQKDSAKEDVKYHTWESFLKPGFVEPRSPYVSEAGAGAFDATLQSWAEQKGKPVDAGNVIESTTLVNSLFALGLGRSSVIFGYDVKKKTFIQRIKGGRMSGCSVESSQGIIADMTTCGTMVARLRDFVERTYASRSSFPGRVALANAVSSVLSALEMQLSEHRTQIHSLLHLQQAYSRPRRILSELYEVVQLMRTATSNEEMAAMMFKRCQHCEQEPDWLRFILLEVLKRVSSPWLELVEQWVGFRPDIGFTFGHGEQGNSFVGWENDEKDTSTREVEYIFRPERVPEFISPEDGQMMYEVGRSLRFLRSHHPDHPISQQPHESVGAPSLQWKFSWRDVDDVVKKAEAYERSLKDALNQWSQQGEQPASFQAEPKSLVNIKGKGKATMDAVDFLQLEPIQTFEHLPPPVASPSDELYGLIVSHAQEDASSLDSTSDTVTFAPPISLASLLSFTPLLATQARLVNAASIRLFFRAHSLRTHLDLQRSFHLFRDGVFAARLTSALFDPEASTTEHRRGVLRAATNMGLKVGARSTWPPASSELRLALMGILGDCYQASPLFRATRSSRTTAESDLPGNFSFAVRNLSDAEAEKVLDPHSLYALDFLRLQYAPPSPLGTVLTPVILDKLDVLFKFLLRLARLQFVVAHLPRHVRGRAAQFRIQAHHFVTRTGSYFVDTGVAETWDGFAAWLGGVESALRAEDESGEVAERVSEGIEDVRRRLELCLDRMLFACLLRQRQRQVMQLLEDIYASVLRFAQACNETEAVGKVFEERIGALHGEFEGRVGLFLEVCRGLGASAEENTVERLVLALEMNGVYVPLR</sequence>